<evidence type="ECO:0000256" key="3">
    <source>
        <dbReference type="ARBA" id="ARBA00022490"/>
    </source>
</evidence>
<evidence type="ECO:0000256" key="5">
    <source>
        <dbReference type="ARBA" id="ARBA00023212"/>
    </source>
</evidence>
<organism evidence="7 8">
    <name type="scientific">Ancylostoma caninum</name>
    <name type="common">Dog hookworm</name>
    <dbReference type="NCBI Taxonomy" id="29170"/>
    <lineage>
        <taxon>Eukaryota</taxon>
        <taxon>Metazoa</taxon>
        <taxon>Ecdysozoa</taxon>
        <taxon>Nematoda</taxon>
        <taxon>Chromadorea</taxon>
        <taxon>Rhabditida</taxon>
        <taxon>Rhabditina</taxon>
        <taxon>Rhabditomorpha</taxon>
        <taxon>Strongyloidea</taxon>
        <taxon>Ancylostomatidae</taxon>
        <taxon>Ancylostomatinae</taxon>
        <taxon>Ancylostoma</taxon>
    </lineage>
</organism>
<dbReference type="EMBL" id="JOJR01000525">
    <property type="protein sequence ID" value="RCN36810.1"/>
    <property type="molecule type" value="Genomic_DNA"/>
</dbReference>
<accession>A0A368G1A6</accession>
<keyword evidence="3" id="KW-0963">Cytoplasm</keyword>
<dbReference type="AlphaFoldDB" id="A0A368G1A6"/>
<dbReference type="GO" id="GO:0051321">
    <property type="term" value="P:meiotic cell cycle"/>
    <property type="evidence" value="ECO:0007669"/>
    <property type="project" value="TreeGrafter"/>
</dbReference>
<dbReference type="STRING" id="29170.A0A368G1A6"/>
<sequence length="576" mass="65934">MGIAATVPERVLCMELCGALVGLEGSYFRSDAHGYMRVLDSCSLLQSQRASVESVLSVAHLFTDIVRFNSQCCDDPFVQAFSSSSQDVIEEYIHAIGEIPDNHRPLCLIRVVSAVEVWRDRLTDLHRLHNIRCESGTSLLELLHNVYSSVWKNTVVDRLMEDCSAVLCRSVSRLMSGFELGNGDSEVDVRYRHENSRHARVPSYFPSWIADYIMKIEKSWKSMDFEKNMENLEKARNVIATQLDLKSFYILCERYRLERVISEVCKLVCGSVVRCFVVEHHIIDHFDAARYFLLLHDPNFSLVLYRRFCECTHGLRSKLSQRDASNALITAAAMSPIARRFPFRVKLDTLSSANDSPNTSSRLQFVQPLQPFYHPDEPLLQFFKETDKKYDCLFQFVWSVEMCLMMVSESATSIGQVAARKGKVLGLSAMRLISNLLACSERTLLRIRIYIVEMVNQWFRRLRYWIDKAIDYDAIVDAHCKYLDGLSASLFLTSDTEEIYGLVLSILQISHDLSVKCNEFLANLESNEETTWGDLTVLVVIRAKLQKLLPVLMERIKDLNKHHNNSAFAVLLGTID</sequence>
<comment type="subcellular location">
    <subcellularLocation>
        <location evidence="1">Cytoplasm</location>
        <location evidence="1">Cytoskeleton</location>
    </subcellularLocation>
</comment>
<dbReference type="GO" id="GO:0000930">
    <property type="term" value="C:gamma-tubulin complex"/>
    <property type="evidence" value="ECO:0007669"/>
    <property type="project" value="TreeGrafter"/>
</dbReference>
<evidence type="ECO:0000313" key="8">
    <source>
        <dbReference type="Proteomes" id="UP000252519"/>
    </source>
</evidence>
<dbReference type="GO" id="GO:0043015">
    <property type="term" value="F:gamma-tubulin binding"/>
    <property type="evidence" value="ECO:0007669"/>
    <property type="project" value="InterPro"/>
</dbReference>
<comment type="similarity">
    <text evidence="2">Belongs to the TUBGCP family.</text>
</comment>
<keyword evidence="5" id="KW-0206">Cytoskeleton</keyword>
<keyword evidence="8" id="KW-1185">Reference proteome</keyword>
<keyword evidence="4" id="KW-0493">Microtubule</keyword>
<comment type="caution">
    <text evidence="7">The sequence shown here is derived from an EMBL/GenBank/DDBJ whole genome shotgun (WGS) entry which is preliminary data.</text>
</comment>
<dbReference type="PANTHER" id="PTHR19302">
    <property type="entry name" value="GAMMA TUBULIN COMPLEX PROTEIN"/>
    <property type="match status" value="1"/>
</dbReference>
<dbReference type="OrthoDB" id="5860513at2759"/>
<gene>
    <name evidence="7" type="ORF">ANCCAN_17298</name>
</gene>
<reference evidence="7 8" key="1">
    <citation type="submission" date="2014-10" db="EMBL/GenBank/DDBJ databases">
        <title>Draft genome of the hookworm Ancylostoma caninum.</title>
        <authorList>
            <person name="Mitreva M."/>
        </authorList>
    </citation>
    <scope>NUCLEOTIDE SEQUENCE [LARGE SCALE GENOMIC DNA]</scope>
    <source>
        <strain evidence="7 8">Baltimore</strain>
    </source>
</reference>
<evidence type="ECO:0000256" key="1">
    <source>
        <dbReference type="ARBA" id="ARBA00004245"/>
    </source>
</evidence>
<dbReference type="Proteomes" id="UP000252519">
    <property type="component" value="Unassembled WGS sequence"/>
</dbReference>
<dbReference type="InterPro" id="IPR040457">
    <property type="entry name" value="GCP_C"/>
</dbReference>
<evidence type="ECO:0000313" key="7">
    <source>
        <dbReference type="EMBL" id="RCN36810.1"/>
    </source>
</evidence>
<dbReference type="GO" id="GO:0005874">
    <property type="term" value="C:microtubule"/>
    <property type="evidence" value="ECO:0007669"/>
    <property type="project" value="UniProtKB-KW"/>
</dbReference>
<evidence type="ECO:0000259" key="6">
    <source>
        <dbReference type="Pfam" id="PF04130"/>
    </source>
</evidence>
<dbReference type="GO" id="GO:0007020">
    <property type="term" value="P:microtubule nucleation"/>
    <property type="evidence" value="ECO:0007669"/>
    <property type="project" value="InterPro"/>
</dbReference>
<dbReference type="Gene3D" id="1.20.120.1900">
    <property type="entry name" value="Gamma-tubulin complex, C-terminal domain"/>
    <property type="match status" value="1"/>
</dbReference>
<dbReference type="GO" id="GO:0000922">
    <property type="term" value="C:spindle pole"/>
    <property type="evidence" value="ECO:0007669"/>
    <property type="project" value="InterPro"/>
</dbReference>
<dbReference type="Pfam" id="PF04130">
    <property type="entry name" value="GCP_C_terminal"/>
    <property type="match status" value="1"/>
</dbReference>
<dbReference type="GO" id="GO:0031122">
    <property type="term" value="P:cytoplasmic microtubule organization"/>
    <property type="evidence" value="ECO:0007669"/>
    <property type="project" value="TreeGrafter"/>
</dbReference>
<evidence type="ECO:0000256" key="2">
    <source>
        <dbReference type="ARBA" id="ARBA00010337"/>
    </source>
</evidence>
<dbReference type="GO" id="GO:0000278">
    <property type="term" value="P:mitotic cell cycle"/>
    <property type="evidence" value="ECO:0007669"/>
    <property type="project" value="TreeGrafter"/>
</dbReference>
<feature type="domain" description="Gamma tubulin complex component C-terminal" evidence="6">
    <location>
        <begin position="283"/>
        <end position="576"/>
    </location>
</feature>
<proteinExistence type="inferred from homology"/>
<dbReference type="InterPro" id="IPR007259">
    <property type="entry name" value="GCP"/>
</dbReference>
<protein>
    <recommendedName>
        <fullName evidence="6">Gamma tubulin complex component C-terminal domain-containing protein</fullName>
    </recommendedName>
</protein>
<evidence type="ECO:0000256" key="4">
    <source>
        <dbReference type="ARBA" id="ARBA00022701"/>
    </source>
</evidence>
<dbReference type="GO" id="GO:0051225">
    <property type="term" value="P:spindle assembly"/>
    <property type="evidence" value="ECO:0007669"/>
    <property type="project" value="TreeGrafter"/>
</dbReference>
<dbReference type="PANTHER" id="PTHR19302:SF14">
    <property type="entry name" value="GAMMA-TUBULIN COMPLEX COMPONENT 3"/>
    <property type="match status" value="1"/>
</dbReference>
<dbReference type="GO" id="GO:0051011">
    <property type="term" value="F:microtubule minus-end binding"/>
    <property type="evidence" value="ECO:0007669"/>
    <property type="project" value="TreeGrafter"/>
</dbReference>
<name>A0A368G1A6_ANCCA</name>
<dbReference type="InterPro" id="IPR042241">
    <property type="entry name" value="GCP_C_sf"/>
</dbReference>